<organism evidence="1 2">
    <name type="scientific">Trichinella zimbabwensis</name>
    <dbReference type="NCBI Taxonomy" id="268475"/>
    <lineage>
        <taxon>Eukaryota</taxon>
        <taxon>Metazoa</taxon>
        <taxon>Ecdysozoa</taxon>
        <taxon>Nematoda</taxon>
        <taxon>Enoplea</taxon>
        <taxon>Dorylaimia</taxon>
        <taxon>Trichinellida</taxon>
        <taxon>Trichinellidae</taxon>
        <taxon>Trichinella</taxon>
    </lineage>
</organism>
<proteinExistence type="predicted"/>
<dbReference type="AlphaFoldDB" id="A0A0V1GAC2"/>
<accession>A0A0V1GAC2</accession>
<sequence>MHDEAEPTTFHIFTKKLKCHFSHESRCLMHDEAEPTSFYIFTKKVQCRFSHESRCLVHHEAEATGYYIFTKKDKMPFSTRIPVPCAPRRRANKLLHFYKE</sequence>
<dbReference type="Proteomes" id="UP000055024">
    <property type="component" value="Unassembled WGS sequence"/>
</dbReference>
<reference evidence="1 2" key="1">
    <citation type="submission" date="2015-01" db="EMBL/GenBank/DDBJ databases">
        <title>Evolution of Trichinella species and genotypes.</title>
        <authorList>
            <person name="Korhonen P.K."/>
            <person name="Edoardo P."/>
            <person name="Giuseppe L.R."/>
            <person name="Gasser R.B."/>
        </authorList>
    </citation>
    <scope>NUCLEOTIDE SEQUENCE [LARGE SCALE GENOMIC DNA]</scope>
    <source>
        <strain evidence="1">ISS1029</strain>
    </source>
</reference>
<evidence type="ECO:0000313" key="1">
    <source>
        <dbReference type="EMBL" id="KRY95204.1"/>
    </source>
</evidence>
<gene>
    <name evidence="1" type="ORF">T11_8978</name>
</gene>
<comment type="caution">
    <text evidence="1">The sequence shown here is derived from an EMBL/GenBank/DDBJ whole genome shotgun (WGS) entry which is preliminary data.</text>
</comment>
<protein>
    <submittedName>
        <fullName evidence="1">Uncharacterized protein</fullName>
    </submittedName>
</protein>
<evidence type="ECO:0000313" key="2">
    <source>
        <dbReference type="Proteomes" id="UP000055024"/>
    </source>
</evidence>
<dbReference type="EMBL" id="JYDP01004051">
    <property type="protein sequence ID" value="KRY95204.1"/>
    <property type="molecule type" value="Genomic_DNA"/>
</dbReference>
<keyword evidence="2" id="KW-1185">Reference proteome</keyword>
<name>A0A0V1GAC2_9BILA</name>
<feature type="non-terminal residue" evidence="1">
    <location>
        <position position="100"/>
    </location>
</feature>